<evidence type="ECO:0000313" key="5">
    <source>
        <dbReference type="EMBL" id="KJJ84229.1"/>
    </source>
</evidence>
<dbReference type="EMBL" id="JYNY01000381">
    <property type="protein sequence ID" value="KJJ84229.1"/>
    <property type="molecule type" value="Genomic_DNA"/>
</dbReference>
<evidence type="ECO:0000256" key="1">
    <source>
        <dbReference type="ARBA" id="ARBA00010702"/>
    </source>
</evidence>
<feature type="region of interest" description="Disordered" evidence="4">
    <location>
        <begin position="2088"/>
        <end position="2107"/>
    </location>
</feature>
<feature type="binding site" evidence="3">
    <location>
        <position position="2849"/>
    </location>
    <ligand>
        <name>Mg(2+)</name>
        <dbReference type="ChEBI" id="CHEBI:18420"/>
        <label>1</label>
    </ligand>
</feature>
<dbReference type="Pfam" id="PF13646">
    <property type="entry name" value="HEAT_2"/>
    <property type="match status" value="1"/>
</dbReference>
<dbReference type="InterPro" id="IPR050792">
    <property type="entry name" value="ADP-ribosylglycohydrolase"/>
</dbReference>
<reference evidence="5 6" key="1">
    <citation type="submission" date="2015-02" db="EMBL/GenBank/DDBJ databases">
        <title>Single-cell genomics of uncultivated deep-branching MTB reveals a conserved set of magnetosome genes.</title>
        <authorList>
            <person name="Kolinko S."/>
            <person name="Richter M."/>
            <person name="Glockner F.O."/>
            <person name="Brachmann A."/>
            <person name="Schuler D."/>
        </authorList>
    </citation>
    <scope>NUCLEOTIDE SEQUENCE [LARGE SCALE GENOMIC DNA]</scope>
    <source>
        <strain evidence="5">SKK-01</strain>
    </source>
</reference>
<dbReference type="PANTHER" id="PTHR16222">
    <property type="entry name" value="ADP-RIBOSYLGLYCOHYDROLASE"/>
    <property type="match status" value="1"/>
</dbReference>
<dbReference type="Proteomes" id="UP000033428">
    <property type="component" value="Unassembled WGS sequence"/>
</dbReference>
<gene>
    <name evidence="5" type="ORF">OMAG_001913</name>
</gene>
<dbReference type="InterPro" id="IPR004155">
    <property type="entry name" value="PBS_lyase_HEAT"/>
</dbReference>
<dbReference type="Gene3D" id="1.10.4080.10">
    <property type="entry name" value="ADP-ribosylation/Crystallin J1"/>
    <property type="match status" value="1"/>
</dbReference>
<sequence>MSKLNFKINFLYAMVMRFFFKGMVCLLALCLQCEEIAFSLAEDNPSTFTLAGNDFSSSDSRLAAVDIFKKNDFLRIPRVLGCIEKNIKGNNGKTIIHIKDAHCDYSAQKTIGEIIERLNKKYGITLIFAEGGAGAYDFTNFTRIYDRETRQEVSDYFMRAGEITGFESYAINYPGRIHVYGAEDAELYLKSFHVARAGINSLEECRGIIQKLEKVLNDCAVKVYSSSASRFFLLEQEYAKSGMDFKKYCLALKEQALSARIDITRYNNFFNFTDLILIEAPIDFARAAKERELLLSELKEIFVPSETENLARLIFDYNDGLINETAIYSYLLSKASRRLRNVERFSMLYAYTAYLEKSETINTNKLMSEIAALKKIVTKKIFIREDEKYVANLKEEIKTVKAMMEFSLTESEFKSYSFRKKSLNFLEIIKPLNDICARNKIKFIFQNEDARRLTRQMRIMETFYRSSFKRDLAFVKNIEKKFREDNSDTALFISGGFHSGNLERLFRKNGYSYVSLTPVFKNIDTRSDYLNILNGRTSELETVVKVNTASLLPATRFSQFSKIVWGKDSTNIFNYAASLMALMLSTPSREIILETSAKEKIKIKLETASGDKKKSIHCELLKTDEERNPAVINSLNIGDKGTRGIIERASSDFFEKIDDAVLKDAKEFLDNNGLGDISDEIVKMAKIKHPDFDCNILTFVKFPFNYAGEEGLYVYSGVSYQEKRVNFLRVILKAYFGHLEKVSQLEIDRFIEGYGKKDIFNITNFRLCLEERLAKIIEKGYLWPTQDDVKKFSSSKDKEDLKIKRVYKAKLSAVLKVSSIEKQLERLRLFYAENATAAISGVFDILSKRRKKIFLKMSKRRILEPEKIQEKQKELDLIFQEKDTSLQYLFLIFSFCKNPEEYLRAMEERTYLCSKEQSWENTSYLIELLYNELFEAIVRKYFLRGDVDAKINVVLSEMFYKQMAIVYEEFSKRIYDTHTTSLDNLFSIIDEGFLYSINTQKERGVLVKDFPFNDSLWAGTLGVFTNMGFSIPGHGDVIFDLSNEWIDRHKGVYYFPGDAPYGIPKNRNELEVISLSEKLETVMSREDAEIYLAAKITAQSFKDAFMDENLTFRDAGGLEILERNILNYFNKQSDFFTIKSYGLPEGHIYNKIPIKEGVQFIHVPADKLKEIDEKLDYRIEESIVRDISKYIGASLAKSIEEKGEYPRFVVYTSPDKTVKITFYRTEDRMDIRVSGKIEISLEIKTTIKDDGKRFISITSASTDSSVKIYRMIMKNTRRFIDYKKKMRGYTHTAKQFTVSPRKLFYLRDFFPVNRPWDLRDKFLFSIEKSSNVHKVKDSEGNIKFFINIKNIDLIGLKNFLNSEYPSMGIEIKDGVMFVPYNSIKNKFLENNFYGRVLYLTSKYMASQEAFISAAGDMFDMNNNNKFMDIGFSSIEAEYAVDNGLIFEKTVDKLAAMDAFPLIFPYFDMTEKVIQRLKNLKRVIQYGYKGNDSLLIIASFLAANAPEKEQDKIFKFFGKEIKQKDKGKVDEFVSYMRDVSPSFDNEILFKKKATKNLSLEKRESSLKHILSLDNVNKVIAVSDIHAEISALEEVLHSAGVINDKNEWVLEKGSALIIAGDFIDKKFAGEIHRDKDIDGRKVLEKYADVIKVFKTETKRMKLDERFKQEIETVLNSTETGGGGQALGDKRRAFVGALLSMRTVEFLRKLEDSASRKGAKVIILYGDSELEILSGDMKTRTLQKIYLLKLLGVGGWYEGDKEKDGAEKMICSPNKEMKNLILDAGRSRRSQNDFLQWFISRTFACKINNFFFIHGGPNRKFLEKLQEREKNISGLSFFNEMIERAFNNNGFKDELFKEGKTNISPFSSSGTKNDFAHKSVDISECFLEEVKADFLVVGHNAFLDFQVGKRIEKEDDEKYGLSRYISRISRNRNIIKLDTNTSHGFPISALVIDWEKGGLKAESTFPSESRSLLINGETLNEPVVTVDRMLKEKELYKQISDKYEVLTNSPRKIFFIKVTDLLASYDKDTENKCKAFLGNAVGLVKKITSEDIKKFNISDEDITKILSLYEEYVSSIAPSGENDVNIANGYKETRTFPRPPPENTSTGSLNRTYSEEECLSILGDVKKREKLLWDREEWVNDYILKMLSKERNLLYLELDKSIKRYLSESPVVFNGKEENFIILSERIKRIDTYSLLRKRLSAGVSAKGFNEDEGFELGDMSLDMGTLLNIMPEGSKIILTGLLPDGWKKYAQEQNSLIDNEGVIEIERQNKKIIILNPIVSERIDTTTSAAFNLIKKFNDIDFSEYLYIYTKPTVDVITSKYVINNSRQNNTKQGILKEHILTSIAEYSIFYKIRKEFVNKYPQYPEENIRKVAYALNEMIYEKYSLQGILHIFPHFFNPDKEPGISYCNKWEEYVNNAYLIAKKCNHEILGRVIIFETSFVADLHRAGILEAIQQLGLENNEIMKCKIALKIVDVNSNEQINNIEVIIIPGIEDDCRIDLQKIVIILNEHEMEKRKENFKKLLDGLSIQKKEDIAIAMAEDEGDIWGISKKGIIALRKKYTMLTKKEIAKVINTALEEQSKKLETMIKAVEFSDNKDDRARAAIELGNYNNDLSIKALIKSLNNDSSSNVRKNAAQSLGKIKAIEATSVLIDALYDNNRQVRWVSAVSLSRIPRAVIIDDYLKKVLSSNDFEQWSYAAVIWRNNNYYIQDSMIRFSILTRLHEKDLNKFIRVLCIDFLKLSGGQLNFDQIKPYRKNKDISIREKDTSVINQIQKDTVFTRESSFPHKSQLKNIDELTGDIQSKFIGSLLGLAAGDALGAPVEGMDAGSIKEVVGKISGYFRYKYRNAGEYTDDTEMALFISESLKEFGEINPEVLSKKIGRHVYEIDAGFRKNKGFSLETLMAGRSLYAGFHWRDANKFRTGVYSDKETAPGAGAGMRIAPLGLFFYDDLEALKKNAVTSAMITHNDKDSIAMAVAVAYLAARLVTIKKDFNENVLLEDTADFVEDISKDISVAIRETAGVLSKDSFIFCKPHGPREVLQAALRAFLKNKNNFEQTIIEAVYMGGDTDTIAAIAGALSGAYNGIQAIPYRFISGLSDNEEIQKQAEALYMTKLQTFVKTKKREGVEITKDETDVNEPDKNFANTLKDIFKRLSIDFSNVEPYKIFIISEEPFLGGKNSEDDNLFIKKHIMKIRNFTRSLLNKLNFNNIEISYCFGILEAKDAVRELYGAGMTGKKNIHFLISEAILNKLESDKEFKNIIGNGDKTIKEVIAKKAIMDVFLDMTSFDAGRLIPYSKAILFSFARLYLASLGEKYNFKEDKDLYLFALELLSKSLINFTGETKMDEDVNKIFEDIKNTGDFASLIARIFLINLPASDVKNIGEFKKYIEREIQVLRSV</sequence>
<comment type="similarity">
    <text evidence="1">Belongs to the ADP-ribosylglycohydrolase family.</text>
</comment>
<dbReference type="SMART" id="SM00567">
    <property type="entry name" value="EZ_HEAT"/>
    <property type="match status" value="2"/>
</dbReference>
<evidence type="ECO:0000256" key="2">
    <source>
        <dbReference type="ARBA" id="ARBA00022801"/>
    </source>
</evidence>
<keyword evidence="6" id="KW-1185">Reference proteome</keyword>
<evidence type="ECO:0000256" key="3">
    <source>
        <dbReference type="PIRSR" id="PIRSR605502-1"/>
    </source>
</evidence>
<feature type="binding site" evidence="3">
    <location>
        <position position="2851"/>
    </location>
    <ligand>
        <name>Mg(2+)</name>
        <dbReference type="ChEBI" id="CHEBI:18420"/>
        <label>1</label>
    </ligand>
</feature>
<evidence type="ECO:0000256" key="4">
    <source>
        <dbReference type="SAM" id="MobiDB-lite"/>
    </source>
</evidence>
<evidence type="ECO:0000313" key="6">
    <source>
        <dbReference type="Proteomes" id="UP000033428"/>
    </source>
</evidence>
<feature type="binding site" evidence="3">
    <location>
        <position position="3064"/>
    </location>
    <ligand>
        <name>Mg(2+)</name>
        <dbReference type="ChEBI" id="CHEBI:18420"/>
        <label>1</label>
    </ligand>
</feature>
<protein>
    <submittedName>
        <fullName evidence="5">ADP-ribosylation/Crystallin J1</fullName>
        <ecNumber evidence="5">3.2.2.19</ecNumber>
    </submittedName>
</protein>
<feature type="binding site" evidence="3">
    <location>
        <position position="2850"/>
    </location>
    <ligand>
        <name>Mg(2+)</name>
        <dbReference type="ChEBI" id="CHEBI:18420"/>
        <label>1</label>
    </ligand>
</feature>
<keyword evidence="3" id="KW-0479">Metal-binding</keyword>
<dbReference type="EC" id="3.2.2.19" evidence="5"/>
<dbReference type="InterPro" id="IPR029052">
    <property type="entry name" value="Metallo-depent_PP-like"/>
</dbReference>
<keyword evidence="2 5" id="KW-0378">Hydrolase</keyword>
<name>A0A0F0CQF5_9BACT</name>
<accession>A0A0F0CQF5</accession>
<dbReference type="PANTHER" id="PTHR16222:SF24">
    <property type="entry name" value="ADP-RIBOSYLHYDROLASE ARH3"/>
    <property type="match status" value="1"/>
</dbReference>
<dbReference type="Gene3D" id="1.25.10.10">
    <property type="entry name" value="Leucine-rich Repeat Variant"/>
    <property type="match status" value="1"/>
</dbReference>
<dbReference type="InterPro" id="IPR011989">
    <property type="entry name" value="ARM-like"/>
</dbReference>
<dbReference type="InterPro" id="IPR005502">
    <property type="entry name" value="Ribosyl_crysJ1"/>
</dbReference>
<feature type="binding site" evidence="3">
    <location>
        <position position="3066"/>
    </location>
    <ligand>
        <name>Mg(2+)</name>
        <dbReference type="ChEBI" id="CHEBI:18420"/>
        <label>1</label>
    </ligand>
</feature>
<dbReference type="SUPFAM" id="SSF56300">
    <property type="entry name" value="Metallo-dependent phosphatases"/>
    <property type="match status" value="1"/>
</dbReference>
<dbReference type="GO" id="GO:0046872">
    <property type="term" value="F:metal ion binding"/>
    <property type="evidence" value="ECO:0007669"/>
    <property type="project" value="UniProtKB-KW"/>
</dbReference>
<proteinExistence type="inferred from homology"/>
<comment type="caution">
    <text evidence="5">The sequence shown here is derived from an EMBL/GenBank/DDBJ whole genome shotgun (WGS) entry which is preliminary data.</text>
</comment>
<keyword evidence="3" id="KW-0460">Magnesium</keyword>
<dbReference type="Pfam" id="PF03747">
    <property type="entry name" value="ADP_ribosyl_GH"/>
    <property type="match status" value="1"/>
</dbReference>
<keyword evidence="5" id="KW-0326">Glycosidase</keyword>
<dbReference type="SUPFAM" id="SSF101478">
    <property type="entry name" value="ADP-ribosylglycohydrolase"/>
    <property type="match status" value="1"/>
</dbReference>
<organism evidence="5 6">
    <name type="scientific">Candidatus Omnitrophus magneticus</name>
    <dbReference type="NCBI Taxonomy" id="1609969"/>
    <lineage>
        <taxon>Bacteria</taxon>
        <taxon>Pseudomonadati</taxon>
        <taxon>Candidatus Omnitrophota</taxon>
        <taxon>Candidatus Omnitrophus</taxon>
    </lineage>
</organism>
<dbReference type="Gene3D" id="3.60.21.10">
    <property type="match status" value="1"/>
</dbReference>
<dbReference type="GO" id="GO:0003875">
    <property type="term" value="F:ADP-ribosylarginine hydrolase activity"/>
    <property type="evidence" value="ECO:0007669"/>
    <property type="project" value="UniProtKB-EC"/>
</dbReference>
<dbReference type="InterPro" id="IPR036705">
    <property type="entry name" value="Ribosyl_crysJ1_sf"/>
</dbReference>
<dbReference type="InterPro" id="IPR016024">
    <property type="entry name" value="ARM-type_fold"/>
</dbReference>
<comment type="cofactor">
    <cofactor evidence="3">
        <name>Mg(2+)</name>
        <dbReference type="ChEBI" id="CHEBI:18420"/>
    </cofactor>
    <text evidence="3">Binds 2 magnesium ions per subunit.</text>
</comment>
<dbReference type="SUPFAM" id="SSF48371">
    <property type="entry name" value="ARM repeat"/>
    <property type="match status" value="1"/>
</dbReference>
<feature type="binding site" evidence="3">
    <location>
        <position position="3067"/>
    </location>
    <ligand>
        <name>Mg(2+)</name>
        <dbReference type="ChEBI" id="CHEBI:18420"/>
        <label>1</label>
    </ligand>
</feature>